<gene>
    <name evidence="4" type="ORF">E0H73_18050</name>
</gene>
<dbReference type="Proteomes" id="UP000291144">
    <property type="component" value="Unassembled WGS sequence"/>
</dbReference>
<dbReference type="PANTHER" id="PTHR30570">
    <property type="entry name" value="PERIPLASMIC PHOSPHATE BINDING COMPONENT OF PHOSPHATE ABC TRANSPORTER"/>
    <property type="match status" value="1"/>
</dbReference>
<name>A0A4R0KKE7_9ACTN</name>
<evidence type="ECO:0000256" key="1">
    <source>
        <dbReference type="ARBA" id="ARBA00022729"/>
    </source>
</evidence>
<comment type="caution">
    <text evidence="4">The sequence shown here is derived from an EMBL/GenBank/DDBJ whole genome shotgun (WGS) entry which is preliminary data.</text>
</comment>
<dbReference type="RefSeq" id="WP_131357305.1">
    <property type="nucleotide sequence ID" value="NZ_SJKB01000005.1"/>
</dbReference>
<keyword evidence="5" id="KW-1185">Reference proteome</keyword>
<dbReference type="SUPFAM" id="SSF53850">
    <property type="entry name" value="Periplasmic binding protein-like II"/>
    <property type="match status" value="1"/>
</dbReference>
<dbReference type="AlphaFoldDB" id="A0A4R0KKE7"/>
<dbReference type="InterPro" id="IPR024370">
    <property type="entry name" value="PBP_domain"/>
</dbReference>
<evidence type="ECO:0000313" key="4">
    <source>
        <dbReference type="EMBL" id="TCC61153.1"/>
    </source>
</evidence>
<evidence type="ECO:0000256" key="2">
    <source>
        <dbReference type="SAM" id="Phobius"/>
    </source>
</evidence>
<reference evidence="4 5" key="1">
    <citation type="submission" date="2019-02" db="EMBL/GenBank/DDBJ databases">
        <title>Kribbella capetownensis sp. nov. and Kribbella speibonae sp. nov., isolated from soil.</title>
        <authorList>
            <person name="Curtis S.M."/>
            <person name="Norton I."/>
            <person name="Everest G.J."/>
            <person name="Meyers P.R."/>
        </authorList>
    </citation>
    <scope>NUCLEOTIDE SEQUENCE [LARGE SCALE GENOMIC DNA]</scope>
    <source>
        <strain evidence="4 5">NRRL B-24813</strain>
    </source>
</reference>
<organism evidence="4 5">
    <name type="scientific">Kribbella pittospori</name>
    <dbReference type="NCBI Taxonomy" id="722689"/>
    <lineage>
        <taxon>Bacteria</taxon>
        <taxon>Bacillati</taxon>
        <taxon>Actinomycetota</taxon>
        <taxon>Actinomycetes</taxon>
        <taxon>Propionibacteriales</taxon>
        <taxon>Kribbellaceae</taxon>
        <taxon>Kribbella</taxon>
    </lineage>
</organism>
<dbReference type="InterPro" id="IPR050811">
    <property type="entry name" value="Phosphate_ABC_transporter"/>
</dbReference>
<accession>A0A4R0KKE7</accession>
<proteinExistence type="predicted"/>
<dbReference type="Pfam" id="PF12849">
    <property type="entry name" value="PBP_like_2"/>
    <property type="match status" value="1"/>
</dbReference>
<dbReference type="PANTHER" id="PTHR30570:SF1">
    <property type="entry name" value="PHOSPHATE-BINDING PROTEIN PSTS"/>
    <property type="match status" value="1"/>
</dbReference>
<dbReference type="EMBL" id="SJKB01000005">
    <property type="protein sequence ID" value="TCC61153.1"/>
    <property type="molecule type" value="Genomic_DNA"/>
</dbReference>
<keyword evidence="2" id="KW-0472">Membrane</keyword>
<feature type="transmembrane region" description="Helical" evidence="2">
    <location>
        <begin position="197"/>
        <end position="216"/>
    </location>
</feature>
<evidence type="ECO:0000313" key="5">
    <source>
        <dbReference type="Proteomes" id="UP000291144"/>
    </source>
</evidence>
<protein>
    <recommendedName>
        <fullName evidence="3">PBP domain-containing protein</fullName>
    </recommendedName>
</protein>
<keyword evidence="1" id="KW-0732">Signal</keyword>
<sequence>MFDFSGFGSINIETVIAAVTLFGTSIVWLLDRYLLRRKRLVYRVQVDAQIGVHPKQNRAREMVDVEVVHQGTVVQDPSIVLLRLDNAGGTDIDARDMQDKVSFVFPDRKIVRMKVVESQPDSLGKMLESRMNPADYVDTEKLVVPRIAINRGDHFKFLLVLSGKGRDVAHSGYLAGGSTGGGVYHEPRPRGPGRRTLMFGATTLVLVGALVAFFLVDVLQPPDNCESGQLRVIGSTAVEPTMTELRSAYVTDCTQADITIAANGSRSGVRSLSDLGAQDGTAASKVIAMSDGPAEDAPTLRGEPMAVVVFAVVINRSAAVTSLTTAQLRAIYNGQITNWKDVGGKDLPIRMVSRVGPDSGSRRVFREKVLGGDQELGITSDDCRKDDDAAAAKYHRCEVGTTEELLTRVNEIGGAMGYAELGGARKFPDITIATVDDVVPDSSKVAAGAYKFWEVEHVYTYKVPETGSLTATFLEYVRSPQARPILERSGLVPCSDLPTGFCG</sequence>
<feature type="domain" description="PBP" evidence="3">
    <location>
        <begin position="222"/>
        <end position="479"/>
    </location>
</feature>
<feature type="transmembrane region" description="Helical" evidence="2">
    <location>
        <begin position="12"/>
        <end position="30"/>
    </location>
</feature>
<dbReference type="OrthoDB" id="9790048at2"/>
<evidence type="ECO:0000259" key="3">
    <source>
        <dbReference type="Pfam" id="PF12849"/>
    </source>
</evidence>
<keyword evidence="2" id="KW-1133">Transmembrane helix</keyword>
<keyword evidence="2" id="KW-0812">Transmembrane</keyword>
<dbReference type="Gene3D" id="3.40.190.10">
    <property type="entry name" value="Periplasmic binding protein-like II"/>
    <property type="match status" value="2"/>
</dbReference>